<evidence type="ECO:0000313" key="2">
    <source>
        <dbReference type="Proteomes" id="UP000233343"/>
    </source>
</evidence>
<protein>
    <submittedName>
        <fullName evidence="1">Uncharacterized protein</fullName>
    </submittedName>
</protein>
<dbReference type="EMBL" id="PISD01000044">
    <property type="protein sequence ID" value="PKG27407.1"/>
    <property type="molecule type" value="Genomic_DNA"/>
</dbReference>
<accession>A0A2N0ZD21</accession>
<name>A0A2N0ZD21_9BACI</name>
<comment type="caution">
    <text evidence="1">The sequence shown here is derived from an EMBL/GenBank/DDBJ whole genome shotgun (WGS) entry which is preliminary data.</text>
</comment>
<organism evidence="1 2">
    <name type="scientific">Cytobacillus horneckiae</name>
    <dbReference type="NCBI Taxonomy" id="549687"/>
    <lineage>
        <taxon>Bacteria</taxon>
        <taxon>Bacillati</taxon>
        <taxon>Bacillota</taxon>
        <taxon>Bacilli</taxon>
        <taxon>Bacillales</taxon>
        <taxon>Bacillaceae</taxon>
        <taxon>Cytobacillus</taxon>
    </lineage>
</organism>
<dbReference type="Proteomes" id="UP000233343">
    <property type="component" value="Unassembled WGS sequence"/>
</dbReference>
<dbReference type="AlphaFoldDB" id="A0A2N0ZD21"/>
<sequence>MGEAPILRRSIRQKRKFMNGSSGGFGGIMARASRFPEFLVLGTSAWRKYSTAKISECKEKRVEIFRWSVRKILPEPCVEKSPLGDIEGNTEKMLIYQCFS</sequence>
<reference evidence="1 2" key="1">
    <citation type="journal article" date="2010" name="Int. J. Syst. Evol. Microbiol.">
        <title>Bacillus horneckiae sp. nov., isolated from a spacecraft-assembly clean room.</title>
        <authorList>
            <person name="Vaishampayan P."/>
            <person name="Probst A."/>
            <person name="Krishnamurthi S."/>
            <person name="Ghosh S."/>
            <person name="Osman S."/>
            <person name="McDowall A."/>
            <person name="Ruckmani A."/>
            <person name="Mayilraj S."/>
            <person name="Venkateswaran K."/>
        </authorList>
    </citation>
    <scope>NUCLEOTIDE SEQUENCE [LARGE SCALE GENOMIC DNA]</scope>
    <source>
        <strain evidence="2">1PO1SC</strain>
    </source>
</reference>
<evidence type="ECO:0000313" key="1">
    <source>
        <dbReference type="EMBL" id="PKG27407.1"/>
    </source>
</evidence>
<keyword evidence="2" id="KW-1185">Reference proteome</keyword>
<proteinExistence type="predicted"/>
<gene>
    <name evidence="1" type="ORF">CWS20_19030</name>
</gene>